<accession>A0A516SDG4</accession>
<protein>
    <recommendedName>
        <fullName evidence="3">Antitoxin VbhA domain-containing protein</fullName>
    </recommendedName>
</protein>
<organism evidence="1 2">
    <name type="scientific">Chitinimonas arctica</name>
    <dbReference type="NCBI Taxonomy" id="2594795"/>
    <lineage>
        <taxon>Bacteria</taxon>
        <taxon>Pseudomonadati</taxon>
        <taxon>Pseudomonadota</taxon>
        <taxon>Betaproteobacteria</taxon>
        <taxon>Neisseriales</taxon>
        <taxon>Chitinibacteraceae</taxon>
        <taxon>Chitinimonas</taxon>
    </lineage>
</organism>
<evidence type="ECO:0000313" key="2">
    <source>
        <dbReference type="Proteomes" id="UP000317550"/>
    </source>
</evidence>
<sequence length="64" mass="7029">MTGINRKSLTSWSARQAVGILAVDNIKLSAFGLDLLKRKEDGLISYDQAREEIRLRAKALAAKG</sequence>
<dbReference type="Proteomes" id="UP000317550">
    <property type="component" value="Chromosome"/>
</dbReference>
<gene>
    <name evidence="1" type="ORF">FNU76_07405</name>
</gene>
<dbReference type="OrthoDB" id="9157135at2"/>
<name>A0A516SDG4_9NEIS</name>
<dbReference type="InterPro" id="IPR033788">
    <property type="entry name" value="VbhA-like"/>
</dbReference>
<evidence type="ECO:0008006" key="3">
    <source>
        <dbReference type="Google" id="ProtNLM"/>
    </source>
</evidence>
<proteinExistence type="predicted"/>
<dbReference type="RefSeq" id="WP_144277596.1">
    <property type="nucleotide sequence ID" value="NZ_CP041730.1"/>
</dbReference>
<dbReference type="CDD" id="cd11586">
    <property type="entry name" value="VbhA_like"/>
    <property type="match status" value="1"/>
</dbReference>
<dbReference type="EMBL" id="CP041730">
    <property type="protein sequence ID" value="QDQ26197.1"/>
    <property type="molecule type" value="Genomic_DNA"/>
</dbReference>
<keyword evidence="2" id="KW-1185">Reference proteome</keyword>
<dbReference type="AlphaFoldDB" id="A0A516SDG4"/>
<dbReference type="KEGG" id="cari:FNU76_07405"/>
<evidence type="ECO:0000313" key="1">
    <source>
        <dbReference type="EMBL" id="QDQ26197.1"/>
    </source>
</evidence>
<reference evidence="2" key="1">
    <citation type="submission" date="2019-07" db="EMBL/GenBank/DDBJ databases">
        <title>Chitinimonas sp. nov., isolated from Ny-Alesund, arctica soil.</title>
        <authorList>
            <person name="Xu Q."/>
            <person name="Peng F."/>
        </authorList>
    </citation>
    <scope>NUCLEOTIDE SEQUENCE [LARGE SCALE GENOMIC DNA]</scope>
    <source>
        <strain evidence="2">R3-44</strain>
    </source>
</reference>